<keyword evidence="1" id="KW-0472">Membrane</keyword>
<protein>
    <submittedName>
        <fullName evidence="2">Uncharacterized protein</fullName>
    </submittedName>
</protein>
<feature type="transmembrane region" description="Helical" evidence="1">
    <location>
        <begin position="6"/>
        <end position="23"/>
    </location>
</feature>
<feature type="non-terminal residue" evidence="2">
    <location>
        <position position="237"/>
    </location>
</feature>
<proteinExistence type="predicted"/>
<accession>A0A2M6WSC3</accession>
<dbReference type="AlphaFoldDB" id="A0A2M6WSC3"/>
<evidence type="ECO:0000313" key="3">
    <source>
        <dbReference type="Proteomes" id="UP000228533"/>
    </source>
</evidence>
<gene>
    <name evidence="2" type="ORF">COT94_04640</name>
</gene>
<comment type="caution">
    <text evidence="2">The sequence shown here is derived from an EMBL/GenBank/DDBJ whole genome shotgun (WGS) entry which is preliminary data.</text>
</comment>
<dbReference type="EMBL" id="PFAM01000026">
    <property type="protein sequence ID" value="PIT95671.1"/>
    <property type="molecule type" value="Genomic_DNA"/>
</dbReference>
<feature type="transmembrane region" description="Helical" evidence="1">
    <location>
        <begin position="185"/>
        <end position="208"/>
    </location>
</feature>
<name>A0A2M6WSC3_9BACT</name>
<reference evidence="3" key="1">
    <citation type="submission" date="2017-09" db="EMBL/GenBank/DDBJ databases">
        <title>Depth-based differentiation of microbial function through sediment-hosted aquifers and enrichment of novel symbionts in the deep terrestrial subsurface.</title>
        <authorList>
            <person name="Probst A.J."/>
            <person name="Ladd B."/>
            <person name="Jarett J.K."/>
            <person name="Geller-Mcgrath D.E."/>
            <person name="Sieber C.M.K."/>
            <person name="Emerson J.B."/>
            <person name="Anantharaman K."/>
            <person name="Thomas B.C."/>
            <person name="Malmstrom R."/>
            <person name="Stieglmeier M."/>
            <person name="Klingl A."/>
            <person name="Woyke T."/>
            <person name="Ryan C.M."/>
            <person name="Banfield J.F."/>
        </authorList>
    </citation>
    <scope>NUCLEOTIDE SEQUENCE [LARGE SCALE GENOMIC DNA]</scope>
</reference>
<keyword evidence="1" id="KW-0812">Transmembrane</keyword>
<sequence length="237" mass="25809">MKKLTITAIIGVVVLSVGVLYFFNNQKSDQAPEQAVLEQTLTISKKYVALRYQTDNVLINAKEYGEYDLWNKEMTEIISQWKKLEEDSSTLEKLSAKISEEKVSFNLVSQALAYTKEEVTGIIDKAPMGKKISTLAKHLGVDAKMAQLILNETQNQISREAYGEEGDVFEKCEQNSMRIKNGAKVTVFVGGVVLTGGASAVAASGVLAKTALVVGGADLVLEVTDDEARIALGDKNK</sequence>
<evidence type="ECO:0000256" key="1">
    <source>
        <dbReference type="SAM" id="Phobius"/>
    </source>
</evidence>
<organism evidence="2 3">
    <name type="scientific">Candidatus Falkowbacteria bacterium CG10_big_fil_rev_8_21_14_0_10_37_14</name>
    <dbReference type="NCBI Taxonomy" id="1974561"/>
    <lineage>
        <taxon>Bacteria</taxon>
        <taxon>Candidatus Falkowiibacteriota</taxon>
    </lineage>
</organism>
<dbReference type="Proteomes" id="UP000228533">
    <property type="component" value="Unassembled WGS sequence"/>
</dbReference>
<keyword evidence="1" id="KW-1133">Transmembrane helix</keyword>
<evidence type="ECO:0000313" key="2">
    <source>
        <dbReference type="EMBL" id="PIT95671.1"/>
    </source>
</evidence>